<sequence length="764" mass="85102">MTDIPRTGLGVRNLQEYYPVSLMPSNAVRFGPFNYPVVHIWRLDNGTSSTTSDDENVSATFAGLKGTESVSAARVWSYQYDTTSVGLRGAVELLNVTEFPPHLLYKPQQGQPANANSAIEFDTAFKMLDAFITAAHGALRRAGDTSTTLRYATKHNWVDRIHHYIVSFASKNAAWRLHSLHVPQISHGKQSLAMCSSSGIAKRSPPRPRFCNHPGIWKCKNPLNTSLPDVRLWDHIDLRFQSLQERYPDLELDVALVATQRLSSTSGAMRSTFYNYEALEAVVLTRGRRCVESKTNTSSESDATGCTTVFVDDYRYERDIVQTNLVDWYGVISMLRGGAQTYVWIRLALLVYASYTAAGQGANTKAKLNSRWMSTATIVMKIPFQVIVYSSWLPVSFYVAALVLDSSFMDIFLDSYWASVAGSVNFELVPFVETTAVQMRNVWLLALLAFLVVFVVRKTRDHWHDGVPGIRGLLIGFTSTLTVAGPYKNTTIRDTNITSAFRIAGEGPTMDIIRCNPGAYMNASSYIFDDSASMLLFCIGAVTALAIAIKAFGSLTSRSSWLHRETEGVVLSFTPIVPCGARLLWPTSVLSIRFHAATQSLTIRGPRSFNLTSLPGPTSHPSRLQGASSPTDNMIPTGRGQYRHVWPSTLLGQNNLRRSPLRGVSWRSAEFRSIVQLMNIAMMTDPWNLIWLRVLGIQLYLYKIHRTQSVSNEVSNSRQSSYAVVLPFREDEMEEFTDFSPGDYQLLDSANSRDVPTSVLLQCG</sequence>
<dbReference type="Proteomes" id="UP000694044">
    <property type="component" value="Unassembled WGS sequence"/>
</dbReference>
<proteinExistence type="predicted"/>
<evidence type="ECO:0000313" key="4">
    <source>
        <dbReference type="Proteomes" id="UP000694044"/>
    </source>
</evidence>
<keyword evidence="4" id="KW-1185">Reference proteome</keyword>
<evidence type="ECO:0000313" key="3">
    <source>
        <dbReference type="EMBL" id="KAG7383846.1"/>
    </source>
</evidence>
<dbReference type="OrthoDB" id="68488at2759"/>
<comment type="caution">
    <text evidence="3">The sequence shown here is derived from an EMBL/GenBank/DDBJ whole genome shotgun (WGS) entry which is preliminary data.</text>
</comment>
<evidence type="ECO:0000256" key="1">
    <source>
        <dbReference type="SAM" id="MobiDB-lite"/>
    </source>
</evidence>
<reference evidence="3" key="1">
    <citation type="submission" date="2021-02" db="EMBL/GenBank/DDBJ databases">
        <authorList>
            <person name="Palmer J.M."/>
        </authorList>
    </citation>
    <scope>NUCLEOTIDE SEQUENCE</scope>
    <source>
        <strain evidence="3">SCRP734</strain>
    </source>
</reference>
<feature type="transmembrane region" description="Helical" evidence="2">
    <location>
        <begin position="343"/>
        <end position="362"/>
    </location>
</feature>
<feature type="transmembrane region" description="Helical" evidence="2">
    <location>
        <begin position="382"/>
        <end position="404"/>
    </location>
</feature>
<evidence type="ECO:0000256" key="2">
    <source>
        <dbReference type="SAM" id="Phobius"/>
    </source>
</evidence>
<dbReference type="EMBL" id="JAGDFM010000165">
    <property type="protein sequence ID" value="KAG7383846.1"/>
    <property type="molecule type" value="Genomic_DNA"/>
</dbReference>
<feature type="region of interest" description="Disordered" evidence="1">
    <location>
        <begin position="614"/>
        <end position="633"/>
    </location>
</feature>
<keyword evidence="2" id="KW-1133">Transmembrane helix</keyword>
<organism evidence="3 4">
    <name type="scientific">Phytophthora pseudosyringae</name>
    <dbReference type="NCBI Taxonomy" id="221518"/>
    <lineage>
        <taxon>Eukaryota</taxon>
        <taxon>Sar</taxon>
        <taxon>Stramenopiles</taxon>
        <taxon>Oomycota</taxon>
        <taxon>Peronosporomycetes</taxon>
        <taxon>Peronosporales</taxon>
        <taxon>Peronosporaceae</taxon>
        <taxon>Phytophthora</taxon>
    </lineage>
</organism>
<name>A0A8T1VSB4_9STRA</name>
<keyword evidence="2" id="KW-0812">Transmembrane</keyword>
<dbReference type="AlphaFoldDB" id="A0A8T1VSB4"/>
<protein>
    <recommendedName>
        <fullName evidence="5">Transmembrane protein</fullName>
    </recommendedName>
</protein>
<feature type="transmembrane region" description="Helical" evidence="2">
    <location>
        <begin position="534"/>
        <end position="553"/>
    </location>
</feature>
<keyword evidence="2" id="KW-0472">Membrane</keyword>
<gene>
    <name evidence="3" type="ORF">PHYPSEUDO_003266</name>
</gene>
<feature type="transmembrane region" description="Helical" evidence="2">
    <location>
        <begin position="438"/>
        <end position="456"/>
    </location>
</feature>
<evidence type="ECO:0008006" key="5">
    <source>
        <dbReference type="Google" id="ProtNLM"/>
    </source>
</evidence>
<accession>A0A8T1VSB4</accession>